<dbReference type="EMBL" id="CP003587">
    <property type="protein sequence ID" value="AGY56947.1"/>
    <property type="molecule type" value="Genomic_DNA"/>
</dbReference>
<keyword evidence="9" id="KW-1185">Reference proteome</keyword>
<dbReference type="InterPro" id="IPR036922">
    <property type="entry name" value="Rieske_2Fe-2S_sf"/>
</dbReference>
<evidence type="ECO:0000256" key="2">
    <source>
        <dbReference type="ARBA" id="ARBA00022714"/>
    </source>
</evidence>
<evidence type="ECO:0000259" key="7">
    <source>
        <dbReference type="PROSITE" id="PS51296"/>
    </source>
</evidence>
<dbReference type="Gene3D" id="3.90.380.10">
    <property type="entry name" value="Naphthalene 1,2-dioxygenase Alpha Subunit, Chain A, domain 1"/>
    <property type="match status" value="2"/>
</dbReference>
<dbReference type="KEGG" id="glj:GKIL_0701"/>
<protein>
    <submittedName>
        <fullName evidence="8">Rieske (2Fe-2S) domain-containing protein</fullName>
    </submittedName>
</protein>
<organism evidence="8 9">
    <name type="scientific">Gloeobacter kilaueensis (strain ATCC BAA-2537 / CCAP 1431/1 / ULC 316 / JS1)</name>
    <dbReference type="NCBI Taxonomy" id="1183438"/>
    <lineage>
        <taxon>Bacteria</taxon>
        <taxon>Bacillati</taxon>
        <taxon>Cyanobacteriota</taxon>
        <taxon>Cyanophyceae</taxon>
        <taxon>Gloeobacterales</taxon>
        <taxon>Gloeobacteraceae</taxon>
        <taxon>Gloeobacter</taxon>
    </lineage>
</organism>
<name>U5QDE4_GLOK1</name>
<feature type="domain" description="Rieske" evidence="7">
    <location>
        <begin position="39"/>
        <end position="148"/>
    </location>
</feature>
<reference evidence="8 9" key="1">
    <citation type="journal article" date="2013" name="PLoS ONE">
        <title>Cultivation and Complete Genome Sequencing of Gloeobacter kilaueensis sp. nov., from a Lava Cave in Kilauea Caldera, Hawai'i.</title>
        <authorList>
            <person name="Saw J.H."/>
            <person name="Schatz M."/>
            <person name="Brown M.V."/>
            <person name="Kunkel D.D."/>
            <person name="Foster J.S."/>
            <person name="Shick H."/>
            <person name="Christensen S."/>
            <person name="Hou S."/>
            <person name="Wan X."/>
            <person name="Donachie S.P."/>
        </authorList>
    </citation>
    <scope>NUCLEOTIDE SEQUENCE [LARGE SCALE GENOMIC DNA]</scope>
    <source>
        <strain evidence="9">JS</strain>
    </source>
</reference>
<dbReference type="GO" id="GO:0005506">
    <property type="term" value="F:iron ion binding"/>
    <property type="evidence" value="ECO:0007669"/>
    <property type="project" value="InterPro"/>
</dbReference>
<dbReference type="Pfam" id="PF00848">
    <property type="entry name" value="Ring_hydroxyl_A"/>
    <property type="match status" value="1"/>
</dbReference>
<evidence type="ECO:0000256" key="5">
    <source>
        <dbReference type="ARBA" id="ARBA00023004"/>
    </source>
</evidence>
<dbReference type="PANTHER" id="PTHR43756">
    <property type="entry name" value="CHOLINE MONOOXYGENASE, CHLOROPLASTIC"/>
    <property type="match status" value="1"/>
</dbReference>
<keyword evidence="6" id="KW-0411">Iron-sulfur</keyword>
<dbReference type="GO" id="GO:0051537">
    <property type="term" value="F:2 iron, 2 sulfur cluster binding"/>
    <property type="evidence" value="ECO:0007669"/>
    <property type="project" value="UniProtKB-KW"/>
</dbReference>
<dbReference type="GO" id="GO:0004497">
    <property type="term" value="F:monooxygenase activity"/>
    <property type="evidence" value="ECO:0007669"/>
    <property type="project" value="UniProtKB-ARBA"/>
</dbReference>
<dbReference type="GO" id="GO:0016705">
    <property type="term" value="F:oxidoreductase activity, acting on paired donors, with incorporation or reduction of molecular oxygen"/>
    <property type="evidence" value="ECO:0007669"/>
    <property type="project" value="UniProtKB-ARBA"/>
</dbReference>
<evidence type="ECO:0000313" key="8">
    <source>
        <dbReference type="EMBL" id="AGY56947.1"/>
    </source>
</evidence>
<accession>U5QDE4</accession>
<dbReference type="CDD" id="cd03469">
    <property type="entry name" value="Rieske_RO_Alpha_N"/>
    <property type="match status" value="1"/>
</dbReference>
<dbReference type="HOGENOM" id="CLU_026244_3_0_3"/>
<keyword evidence="3" id="KW-0479">Metal-binding</keyword>
<dbReference type="CDD" id="cd08884">
    <property type="entry name" value="RHO_alpha_C_GbcA-like"/>
    <property type="match status" value="1"/>
</dbReference>
<dbReference type="Gene3D" id="2.102.10.10">
    <property type="entry name" value="Rieske [2Fe-2S] iron-sulphur domain"/>
    <property type="match status" value="1"/>
</dbReference>
<dbReference type="RefSeq" id="WP_023171993.1">
    <property type="nucleotide sequence ID" value="NC_022600.1"/>
</dbReference>
<evidence type="ECO:0000256" key="1">
    <source>
        <dbReference type="ARBA" id="ARBA00001962"/>
    </source>
</evidence>
<evidence type="ECO:0000256" key="4">
    <source>
        <dbReference type="ARBA" id="ARBA00023002"/>
    </source>
</evidence>
<dbReference type="SUPFAM" id="SSF50022">
    <property type="entry name" value="ISP domain"/>
    <property type="match status" value="1"/>
</dbReference>
<evidence type="ECO:0000313" key="9">
    <source>
        <dbReference type="Proteomes" id="UP000017396"/>
    </source>
</evidence>
<dbReference type="InterPro" id="IPR001663">
    <property type="entry name" value="Rng_hydr_dOase-A"/>
</dbReference>
<evidence type="ECO:0000256" key="6">
    <source>
        <dbReference type="ARBA" id="ARBA00023014"/>
    </source>
</evidence>
<sequence length="368" mass="41941">MTTFQRARIEAGDRTLEGIYYTSEAIFERERQMITRRHWLCVGRAEQLQSPGAYFLVDVDGESLIIVRGHDGAIRAFYNVCRHRGTRLCRSGEGQFSGTIRCPYHAWSYRFDGSLVSAPHMDEVPDFDIAHWPLVGCAIAEWEGFLWVNLDSEAQAFEQAMAPLVGRFAPWQLDRLRRGAHIHYEVAANWKMIFENYSECYHCPPIHPGLVPLSPADSGRNDFLSGPILGGYMSVQPGAGLTTSGRRSRPAVGTVSGADLERAYYYTFFPNLLFSLHPDYAMVHSLWPEAVDRTRIVCEWYFDPTEMAKPDFDASDAVLFWDEINRQDWQICERTQQGVRSSAYRPGPYAQREGLAAAFDREYLRVLG</sequence>
<dbReference type="eggNOG" id="COG4638">
    <property type="taxonomic scope" value="Bacteria"/>
</dbReference>
<dbReference type="InterPro" id="IPR017941">
    <property type="entry name" value="Rieske_2Fe-2S"/>
</dbReference>
<proteinExistence type="predicted"/>
<dbReference type="Proteomes" id="UP000017396">
    <property type="component" value="Chromosome"/>
</dbReference>
<dbReference type="InterPro" id="IPR015879">
    <property type="entry name" value="Ring_hydroxy_dOase_asu_C_dom"/>
</dbReference>
<keyword evidence="5" id="KW-0408">Iron</keyword>
<keyword evidence="4" id="KW-0560">Oxidoreductase</keyword>
<dbReference type="OrthoDB" id="477744at2"/>
<evidence type="ECO:0000256" key="3">
    <source>
        <dbReference type="ARBA" id="ARBA00022723"/>
    </source>
</evidence>
<gene>
    <name evidence="8" type="ORF">GKIL_0701</name>
</gene>
<comment type="cofactor">
    <cofactor evidence="1">
        <name>Fe cation</name>
        <dbReference type="ChEBI" id="CHEBI:24875"/>
    </cofactor>
</comment>
<dbReference type="PANTHER" id="PTHR43756:SF5">
    <property type="entry name" value="CHOLINE MONOOXYGENASE, CHLOROPLASTIC"/>
    <property type="match status" value="1"/>
</dbReference>
<dbReference type="AlphaFoldDB" id="U5QDE4"/>
<dbReference type="SUPFAM" id="SSF55961">
    <property type="entry name" value="Bet v1-like"/>
    <property type="match status" value="1"/>
</dbReference>
<dbReference type="STRING" id="1183438.GKIL_0701"/>
<keyword evidence="2" id="KW-0001">2Fe-2S</keyword>
<dbReference type="Pfam" id="PF00355">
    <property type="entry name" value="Rieske"/>
    <property type="match status" value="1"/>
</dbReference>
<dbReference type="PRINTS" id="PR00090">
    <property type="entry name" value="RNGDIOXGNASE"/>
</dbReference>
<dbReference type="PROSITE" id="PS51296">
    <property type="entry name" value="RIESKE"/>
    <property type="match status" value="1"/>
</dbReference>